<gene>
    <name evidence="1" type="ORF">VFH_VI015440</name>
</gene>
<evidence type="ECO:0000313" key="1">
    <source>
        <dbReference type="EMBL" id="CAI8616146.1"/>
    </source>
</evidence>
<dbReference type="EMBL" id="OX451741">
    <property type="protein sequence ID" value="CAI8616146.1"/>
    <property type="molecule type" value="Genomic_DNA"/>
</dbReference>
<evidence type="ECO:0000313" key="2">
    <source>
        <dbReference type="Proteomes" id="UP001157006"/>
    </source>
</evidence>
<dbReference type="PANTHER" id="PTHR33386">
    <property type="entry name" value="OS02G0740600 PROTEIN"/>
    <property type="match status" value="1"/>
</dbReference>
<dbReference type="AlphaFoldDB" id="A0AAV1B1E6"/>
<sequence length="162" mass="17581">MDQNIKKDSSWIIKVVLNQRETIIKVQTLFNFFSSPPSSSHYTSFLPISILSLQFLKVFGRNNMGSKAPSWSDQWGNGGLGSDEYEDDVMVKKNNKSNGSGKMADAKAMASVSMGKAKTVAIVGADKAKSAAVVGAQKVKSGTSAGFKWIKNQVQKKKQCVI</sequence>
<dbReference type="Proteomes" id="UP001157006">
    <property type="component" value="Chromosome 6"/>
</dbReference>
<proteinExistence type="predicted"/>
<reference evidence="1 2" key="1">
    <citation type="submission" date="2023-01" db="EMBL/GenBank/DDBJ databases">
        <authorList>
            <person name="Kreplak J."/>
        </authorList>
    </citation>
    <scope>NUCLEOTIDE SEQUENCE [LARGE SCALE GENOMIC DNA]</scope>
</reference>
<accession>A0AAV1B1E6</accession>
<name>A0AAV1B1E6_VICFA</name>
<protein>
    <submittedName>
        <fullName evidence="1">Uncharacterized protein</fullName>
    </submittedName>
</protein>
<keyword evidence="2" id="KW-1185">Reference proteome</keyword>
<organism evidence="1 2">
    <name type="scientific">Vicia faba</name>
    <name type="common">Broad bean</name>
    <name type="synonym">Faba vulgaris</name>
    <dbReference type="NCBI Taxonomy" id="3906"/>
    <lineage>
        <taxon>Eukaryota</taxon>
        <taxon>Viridiplantae</taxon>
        <taxon>Streptophyta</taxon>
        <taxon>Embryophyta</taxon>
        <taxon>Tracheophyta</taxon>
        <taxon>Spermatophyta</taxon>
        <taxon>Magnoliopsida</taxon>
        <taxon>eudicotyledons</taxon>
        <taxon>Gunneridae</taxon>
        <taxon>Pentapetalae</taxon>
        <taxon>rosids</taxon>
        <taxon>fabids</taxon>
        <taxon>Fabales</taxon>
        <taxon>Fabaceae</taxon>
        <taxon>Papilionoideae</taxon>
        <taxon>50 kb inversion clade</taxon>
        <taxon>NPAAA clade</taxon>
        <taxon>Hologalegina</taxon>
        <taxon>IRL clade</taxon>
        <taxon>Fabeae</taxon>
        <taxon>Vicia</taxon>
    </lineage>
</organism>
<dbReference type="PANTHER" id="PTHR33386:SF13">
    <property type="entry name" value="EXPRESSED PROTEIN"/>
    <property type="match status" value="1"/>
</dbReference>